<dbReference type="Proteomes" id="UP001294570">
    <property type="component" value="Unassembled WGS sequence"/>
</dbReference>
<feature type="domain" description="Putative Flp pilus-assembly TadG-like N-terminal" evidence="2">
    <location>
        <begin position="11"/>
        <end position="55"/>
    </location>
</feature>
<accession>A0ABU5GRA2</accession>
<gene>
    <name evidence="3" type="ORF">TOI97_08060</name>
</gene>
<sequence>MIRPFATRQRGAFSIITAAVLLTSLSALMLAVDSSRLFLQQRELQNIADIAALEAISQLPDGQCYKDAAQAQQISTVSAVANGLPKQSGTVKAQCAHVTYTDHRSQVNPDSKGPAVQVTVSNKVPTSLILQVRDALSAKDGTTTLTAVATAERSIPTAAFSVGAELLNLEQNSILGYLLKGVGLNVEHLSVLNSKGLANATITPSGLLNALGIKVNVQNLSALTPEGLLDLNVKVGALGIKRLLEASANLVNDKTLSLGLTALYADLIGSNSDSERLDIIKNANINLFHIPGVTERGLISIAANNPDLKSALDTQINLGPLLNAAILLGTADARGIQIPSLSSNLLGVEVKAGIVEPASIGIGPVGTTARNAQIRIGISARTASIPVLGTLLNILGTEVNLPIQLDLASATGELTELSCKANAGSIPSATIAVKSEVGALCMGKPRFREEHIGLGGDMIWSTSESCYDTIEPDTFLQALGIPLLRGQVALRILKNDTHDSATIEDITGTKPSYEERFRQKALVFPLDVLPCDPSDANSACTQLTEPNPLLLGTLVKDLTDQVIGLIGGGLSERTAFTNNEATRIAKKYLDQEKLHPSKSDHYTISDLRAIRKAMQDDGLDWTRPGLLGITDSKMSQIWYLRSLAFYSKKNSPNTVDDPSQAKPNPERPEDEVPLDSSVDSSLYGCYVANKIGYDKDCVEENLIRSLQTNEAGGVLTKITEPLLSKVVQPLLAVVLEPIAQLLKLILDGLGAYILSPLLQATGVNIGQTEVTLLNVNCGTARLVE</sequence>
<keyword evidence="4" id="KW-1185">Reference proteome</keyword>
<proteinExistence type="predicted"/>
<reference evidence="3 4" key="1">
    <citation type="submission" date="2023-12" db="EMBL/GenBank/DDBJ databases">
        <title>Denitrificimonas halotolerans sp. nov.,a novel species isolated from landfill leachate.</title>
        <authorList>
            <person name="Wang S."/>
        </authorList>
    </citation>
    <scope>NUCLEOTIDE SEQUENCE [LARGE SCALE GENOMIC DNA]</scope>
    <source>
        <strain evidence="3 4">JX-1</strain>
    </source>
</reference>
<name>A0ABU5GRA2_9GAMM</name>
<dbReference type="RefSeq" id="WP_321553607.1">
    <property type="nucleotide sequence ID" value="NZ_JAXIVU010000009.1"/>
</dbReference>
<feature type="region of interest" description="Disordered" evidence="1">
    <location>
        <begin position="651"/>
        <end position="677"/>
    </location>
</feature>
<protein>
    <submittedName>
        <fullName evidence="3">Pilus assembly protein TadG-related protein</fullName>
    </submittedName>
</protein>
<evidence type="ECO:0000259" key="2">
    <source>
        <dbReference type="Pfam" id="PF13400"/>
    </source>
</evidence>
<dbReference type="EMBL" id="JAXIVU010000009">
    <property type="protein sequence ID" value="MDY7219517.1"/>
    <property type="molecule type" value="Genomic_DNA"/>
</dbReference>
<organism evidence="3 4">
    <name type="scientific">Denitrificimonas halotolerans</name>
    <dbReference type="NCBI Taxonomy" id="3098930"/>
    <lineage>
        <taxon>Bacteria</taxon>
        <taxon>Pseudomonadati</taxon>
        <taxon>Pseudomonadota</taxon>
        <taxon>Gammaproteobacteria</taxon>
        <taxon>Pseudomonadales</taxon>
        <taxon>Pseudomonadaceae</taxon>
        <taxon>Denitrificimonas</taxon>
    </lineage>
</organism>
<evidence type="ECO:0000256" key="1">
    <source>
        <dbReference type="SAM" id="MobiDB-lite"/>
    </source>
</evidence>
<comment type="caution">
    <text evidence="3">The sequence shown here is derived from an EMBL/GenBank/DDBJ whole genome shotgun (WGS) entry which is preliminary data.</text>
</comment>
<dbReference type="InterPro" id="IPR028087">
    <property type="entry name" value="Tad_N"/>
</dbReference>
<dbReference type="Pfam" id="PF13400">
    <property type="entry name" value="Tad"/>
    <property type="match status" value="1"/>
</dbReference>
<evidence type="ECO:0000313" key="4">
    <source>
        <dbReference type="Proteomes" id="UP001294570"/>
    </source>
</evidence>
<evidence type="ECO:0000313" key="3">
    <source>
        <dbReference type="EMBL" id="MDY7219517.1"/>
    </source>
</evidence>